<evidence type="ECO:0000256" key="8">
    <source>
        <dbReference type="ARBA" id="ARBA00023180"/>
    </source>
</evidence>
<dbReference type="GO" id="GO:0070062">
    <property type="term" value="C:extracellular exosome"/>
    <property type="evidence" value="ECO:0007669"/>
    <property type="project" value="TreeGrafter"/>
</dbReference>
<reference evidence="11" key="1">
    <citation type="journal article" date="2014" name="BMC Genomics">
        <title>Characterizing the developmental transcriptome of the oriental fruit fly, Bactrocera dorsalis (Diptera: Tephritidae) through comparative genomic analysis with Drosophila melanogaster utilizing modENCODE datasets.</title>
        <authorList>
            <person name="Geib S.M."/>
            <person name="Calla B."/>
            <person name="Hall B."/>
            <person name="Hou S."/>
            <person name="Manoukis N.C."/>
        </authorList>
    </citation>
    <scope>NUCLEOTIDE SEQUENCE</scope>
    <source>
        <strain evidence="11">Punador</strain>
    </source>
</reference>
<protein>
    <recommendedName>
        <fullName evidence="9">Integral membrane protein 2</fullName>
    </recommendedName>
</protein>
<evidence type="ECO:0000256" key="5">
    <source>
        <dbReference type="ARBA" id="ARBA00022989"/>
    </source>
</evidence>
<organism evidence="11">
    <name type="scientific">Bactrocera dorsalis</name>
    <name type="common">Oriental fruit fly</name>
    <name type="synonym">Dacus dorsalis</name>
    <dbReference type="NCBI Taxonomy" id="27457"/>
    <lineage>
        <taxon>Eukaryota</taxon>
        <taxon>Metazoa</taxon>
        <taxon>Ecdysozoa</taxon>
        <taxon>Arthropoda</taxon>
        <taxon>Hexapoda</taxon>
        <taxon>Insecta</taxon>
        <taxon>Pterygota</taxon>
        <taxon>Neoptera</taxon>
        <taxon>Endopterygota</taxon>
        <taxon>Diptera</taxon>
        <taxon>Brachycera</taxon>
        <taxon>Muscomorpha</taxon>
        <taxon>Tephritoidea</taxon>
        <taxon>Tephritidae</taxon>
        <taxon>Bactrocera</taxon>
        <taxon>Bactrocera</taxon>
    </lineage>
</organism>
<reference evidence="13" key="2">
    <citation type="submission" date="2025-04" db="UniProtKB">
        <authorList>
            <consortium name="RefSeq"/>
        </authorList>
    </citation>
    <scope>IDENTIFICATION</scope>
    <source>
        <strain evidence="13">Punador</strain>
    </source>
</reference>
<feature type="domain" description="BRICHOS" evidence="10">
    <location>
        <begin position="170"/>
        <end position="265"/>
    </location>
</feature>
<dbReference type="GeneID" id="105223581"/>
<keyword evidence="12" id="KW-1185">Reference proteome</keyword>
<dbReference type="AlphaFoldDB" id="A0A034WBI6"/>
<comment type="similarity">
    <text evidence="2 9">Belongs to the ITM2 family.</text>
</comment>
<dbReference type="SMART" id="SM01039">
    <property type="entry name" value="BRICHOS"/>
    <property type="match status" value="1"/>
</dbReference>
<feature type="transmembrane region" description="Helical" evidence="9">
    <location>
        <begin position="66"/>
        <end position="87"/>
    </location>
</feature>
<evidence type="ECO:0000259" key="10">
    <source>
        <dbReference type="PROSITE" id="PS50869"/>
    </source>
</evidence>
<evidence type="ECO:0000256" key="1">
    <source>
        <dbReference type="ARBA" id="ARBA00004606"/>
    </source>
</evidence>
<reference evidence="12" key="3">
    <citation type="submission" date="2025-05" db="UniProtKB">
        <authorList>
            <consortium name="RefSeq"/>
        </authorList>
    </citation>
    <scope>NUCLEOTIDE SEQUENCE [LARGE SCALE GENOMIC DNA]</scope>
</reference>
<dbReference type="RefSeq" id="XP_011199638.1">
    <property type="nucleotide sequence ID" value="XM_011201336.2"/>
</dbReference>
<dbReference type="KEGG" id="bdr:105223581"/>
<accession>A0A034WBI6</accession>
<evidence type="ECO:0000313" key="13">
    <source>
        <dbReference type="RefSeq" id="XP_011199638.1"/>
    </source>
</evidence>
<proteinExistence type="inferred from homology"/>
<dbReference type="PANTHER" id="PTHR10962">
    <property type="entry name" value="INTEGRAL TRANSMEMBRANE PROTEIN 2"/>
    <property type="match status" value="1"/>
</dbReference>
<dbReference type="PANTHER" id="PTHR10962:SF1">
    <property type="entry name" value="INTEGRAL MEMBRANE PROTEIN 2"/>
    <property type="match status" value="1"/>
</dbReference>
<keyword evidence="6 9" id="KW-0472">Membrane</keyword>
<dbReference type="OMA" id="PQHHCLK"/>
<dbReference type="Proteomes" id="UP001652620">
    <property type="component" value="Chromosome 1"/>
</dbReference>
<evidence type="ECO:0000313" key="11">
    <source>
        <dbReference type="EMBL" id="JAC52941.1"/>
    </source>
</evidence>
<evidence type="ECO:0000256" key="7">
    <source>
        <dbReference type="ARBA" id="ARBA00023157"/>
    </source>
</evidence>
<dbReference type="InterPro" id="IPR007084">
    <property type="entry name" value="BRICHOS_dom"/>
</dbReference>
<sequence length="313" mass="35848">MTILTKPSNEKKGEKVPLPLALGGHDDASSFRGGAAHGNLLGARYQGDIDGESMVFNRPPSCIKTVLLFLIAVVVMMMGLLGGFTLYRAYAPTTSNLHYRALCDIPYMQTGNITIPRLYEERDELDWRNLFSRFTNYNGNNDLSDDFFREEIDVDMSDSESFAKIDVPDFKDGRRGRFMHDFKKNQSAIIDTTANRCFIMPLDRDTTLPPKSFVDLMQKMGSGYYNIDTDRVRRNMRVVTPPVTDLSMISERIANECYDMRVYMLENYVSGVFKREAIPVAETDRFTEFMGKGVVEFNLINMNDIEEFERKQQ</sequence>
<dbReference type="GO" id="GO:0005886">
    <property type="term" value="C:plasma membrane"/>
    <property type="evidence" value="ECO:0007669"/>
    <property type="project" value="UniProtKB-UniRule"/>
</dbReference>
<keyword evidence="8" id="KW-0325">Glycoprotein</keyword>
<evidence type="ECO:0000256" key="4">
    <source>
        <dbReference type="ARBA" id="ARBA00022968"/>
    </source>
</evidence>
<dbReference type="InterPro" id="IPR040145">
    <property type="entry name" value="ITM2"/>
</dbReference>
<keyword evidence="4 9" id="KW-0735">Signal-anchor</keyword>
<dbReference type="PROSITE" id="PS50869">
    <property type="entry name" value="BRICHOS"/>
    <property type="match status" value="1"/>
</dbReference>
<gene>
    <name evidence="11" type="primary">ITM2B</name>
    <name evidence="13" type="synonym">LOC105223581</name>
</gene>
<evidence type="ECO:0000256" key="2">
    <source>
        <dbReference type="ARBA" id="ARBA00006794"/>
    </source>
</evidence>
<evidence type="ECO:0000256" key="3">
    <source>
        <dbReference type="ARBA" id="ARBA00022692"/>
    </source>
</evidence>
<dbReference type="GO" id="GO:0001540">
    <property type="term" value="F:amyloid-beta binding"/>
    <property type="evidence" value="ECO:0007669"/>
    <property type="project" value="TreeGrafter"/>
</dbReference>
<evidence type="ECO:0000313" key="12">
    <source>
        <dbReference type="Proteomes" id="UP001652620"/>
    </source>
</evidence>
<keyword evidence="7" id="KW-1015">Disulfide bond</keyword>
<keyword evidence="5 9" id="KW-1133">Transmembrane helix</keyword>
<dbReference type="GO" id="GO:0005794">
    <property type="term" value="C:Golgi apparatus"/>
    <property type="evidence" value="ECO:0007669"/>
    <property type="project" value="TreeGrafter"/>
</dbReference>
<evidence type="ECO:0000256" key="9">
    <source>
        <dbReference type="RuleBase" id="RU367061"/>
    </source>
</evidence>
<comment type="subcellular location">
    <subcellularLocation>
        <location evidence="1 9">Membrane</location>
        <topology evidence="1 9">Single-pass type II membrane protein</topology>
    </subcellularLocation>
</comment>
<dbReference type="OrthoDB" id="9982095at2759"/>
<keyword evidence="3 9" id="KW-0812">Transmembrane</keyword>
<dbReference type="GO" id="GO:0042985">
    <property type="term" value="P:negative regulation of amyloid precursor protein biosynthetic process"/>
    <property type="evidence" value="ECO:0007669"/>
    <property type="project" value="TreeGrafter"/>
</dbReference>
<dbReference type="Pfam" id="PF04089">
    <property type="entry name" value="BRICHOS"/>
    <property type="match status" value="1"/>
</dbReference>
<name>A0A034WBI6_BACDO</name>
<keyword evidence="9" id="KW-1003">Cell membrane</keyword>
<evidence type="ECO:0000256" key="6">
    <source>
        <dbReference type="ARBA" id="ARBA00023136"/>
    </source>
</evidence>
<dbReference type="EMBL" id="GAKP01006011">
    <property type="protein sequence ID" value="JAC52941.1"/>
    <property type="molecule type" value="Transcribed_RNA"/>
</dbReference>